<feature type="coiled-coil region" evidence="6">
    <location>
        <begin position="3400"/>
        <end position="3427"/>
    </location>
</feature>
<feature type="coiled-coil region" evidence="6">
    <location>
        <begin position="1303"/>
        <end position="1387"/>
    </location>
</feature>
<dbReference type="InterPro" id="IPR028745">
    <property type="entry name" value="AKAP9/Pericentrin"/>
</dbReference>
<keyword evidence="11" id="KW-1185">Reference proteome</keyword>
<feature type="coiled-coil region" evidence="6">
    <location>
        <begin position="2102"/>
        <end position="2167"/>
    </location>
</feature>
<feature type="domain" description="ELK" evidence="9">
    <location>
        <begin position="1619"/>
        <end position="1640"/>
    </location>
</feature>
<dbReference type="GO" id="GO:0007165">
    <property type="term" value="P:signal transduction"/>
    <property type="evidence" value="ECO:0007669"/>
    <property type="project" value="InterPro"/>
</dbReference>
<feature type="compositionally biased region" description="Low complexity" evidence="7">
    <location>
        <begin position="2855"/>
        <end position="2865"/>
    </location>
</feature>
<dbReference type="InterPro" id="IPR019528">
    <property type="entry name" value="PACT_domain"/>
</dbReference>
<feature type="coiled-coil region" evidence="6">
    <location>
        <begin position="2431"/>
        <end position="2465"/>
    </location>
</feature>
<feature type="coiled-coil region" evidence="6">
    <location>
        <begin position="1033"/>
        <end position="1084"/>
    </location>
</feature>
<proteinExistence type="predicted"/>
<keyword evidence="2" id="KW-0963">Cytoplasm</keyword>
<dbReference type="STRING" id="106582.ENSMZEP00005001746"/>
<feature type="coiled-coil region" evidence="6">
    <location>
        <begin position="1976"/>
        <end position="2003"/>
    </location>
</feature>
<name>A0A3P9AVL1_9CICH</name>
<dbReference type="SMART" id="SM01188">
    <property type="entry name" value="ELK"/>
    <property type="match status" value="9"/>
</dbReference>
<feature type="domain" description="ELK" evidence="9">
    <location>
        <begin position="1073"/>
        <end position="1094"/>
    </location>
</feature>
<dbReference type="GeneTree" id="ENSGT00730000110871"/>
<evidence type="ECO:0000259" key="9">
    <source>
        <dbReference type="SMART" id="SM01188"/>
    </source>
</evidence>
<keyword evidence="4 6" id="KW-0175">Coiled coil</keyword>
<feature type="region of interest" description="Disordered" evidence="7">
    <location>
        <begin position="1"/>
        <end position="90"/>
    </location>
</feature>
<keyword evidence="3" id="KW-0597">Phosphoprotein</keyword>
<dbReference type="PANTHER" id="PTHR44981">
    <property type="entry name" value="PERICENTRIN-LIKE PROTEIN, ISOFORM F"/>
    <property type="match status" value="1"/>
</dbReference>
<evidence type="ECO:0000313" key="11">
    <source>
        <dbReference type="Proteomes" id="UP000265160"/>
    </source>
</evidence>
<dbReference type="GO" id="GO:0005737">
    <property type="term" value="C:cytoplasm"/>
    <property type="evidence" value="ECO:0007669"/>
    <property type="project" value="UniProtKB-ARBA"/>
</dbReference>
<feature type="domain" description="ELK" evidence="9">
    <location>
        <begin position="1326"/>
        <end position="1347"/>
    </location>
</feature>
<dbReference type="Proteomes" id="UP000265160">
    <property type="component" value="LG19"/>
</dbReference>
<feature type="compositionally biased region" description="Low complexity" evidence="7">
    <location>
        <begin position="2887"/>
        <end position="2903"/>
    </location>
</feature>
<feature type="compositionally biased region" description="Basic and acidic residues" evidence="7">
    <location>
        <begin position="1"/>
        <end position="14"/>
    </location>
</feature>
<feature type="compositionally biased region" description="Basic and acidic residues" evidence="7">
    <location>
        <begin position="46"/>
        <end position="57"/>
    </location>
</feature>
<feature type="domain" description="ELK" evidence="9">
    <location>
        <begin position="861"/>
        <end position="882"/>
    </location>
</feature>
<protein>
    <submittedName>
        <fullName evidence="10">Pericentrin</fullName>
    </submittedName>
</protein>
<keyword evidence="5" id="KW-0206">Cytoskeleton</keyword>
<reference evidence="10" key="2">
    <citation type="submission" date="2025-08" db="UniProtKB">
        <authorList>
            <consortium name="Ensembl"/>
        </authorList>
    </citation>
    <scope>IDENTIFICATION</scope>
</reference>
<feature type="coiled-coil region" evidence="6">
    <location>
        <begin position="1439"/>
        <end position="1474"/>
    </location>
</feature>
<dbReference type="InterPro" id="IPR005539">
    <property type="entry name" value="ELK_dom"/>
</dbReference>
<evidence type="ECO:0000256" key="4">
    <source>
        <dbReference type="ARBA" id="ARBA00023054"/>
    </source>
</evidence>
<feature type="compositionally biased region" description="Low complexity" evidence="7">
    <location>
        <begin position="194"/>
        <end position="205"/>
    </location>
</feature>
<feature type="domain" description="ELK" evidence="9">
    <location>
        <begin position="483"/>
        <end position="503"/>
    </location>
</feature>
<feature type="region of interest" description="Disordered" evidence="7">
    <location>
        <begin position="180"/>
        <end position="211"/>
    </location>
</feature>
<feature type="coiled-coil region" evidence="6">
    <location>
        <begin position="1592"/>
        <end position="1703"/>
    </location>
</feature>
<feature type="coiled-coil region" evidence="6">
    <location>
        <begin position="2578"/>
        <end position="2774"/>
    </location>
</feature>
<keyword evidence="8" id="KW-0472">Membrane</keyword>
<evidence type="ECO:0000256" key="1">
    <source>
        <dbReference type="ARBA" id="ARBA00004300"/>
    </source>
</evidence>
<feature type="coiled-coil region" evidence="6">
    <location>
        <begin position="1865"/>
        <end position="1937"/>
    </location>
</feature>
<reference evidence="10" key="3">
    <citation type="submission" date="2025-09" db="UniProtKB">
        <authorList>
            <consortium name="Ensembl"/>
        </authorList>
    </citation>
    <scope>IDENTIFICATION</scope>
</reference>
<feature type="region of interest" description="Disordered" evidence="7">
    <location>
        <begin position="2380"/>
        <end position="2421"/>
    </location>
</feature>
<accession>A0A3P9AVL1</accession>
<keyword evidence="8" id="KW-1133">Transmembrane helix</keyword>
<feature type="region of interest" description="Disordered" evidence="7">
    <location>
        <begin position="2818"/>
        <end position="2866"/>
    </location>
</feature>
<feature type="coiled-coil region" evidence="6">
    <location>
        <begin position="957"/>
        <end position="984"/>
    </location>
</feature>
<feature type="coiled-coil region" evidence="6">
    <location>
        <begin position="3081"/>
        <end position="3118"/>
    </location>
</feature>
<evidence type="ECO:0000313" key="10">
    <source>
        <dbReference type="Ensembl" id="ENSMZEP00005001746.1"/>
    </source>
</evidence>
<evidence type="ECO:0000256" key="5">
    <source>
        <dbReference type="ARBA" id="ARBA00023212"/>
    </source>
</evidence>
<feature type="compositionally biased region" description="Basic and acidic residues" evidence="7">
    <location>
        <begin position="2409"/>
        <end position="2421"/>
    </location>
</feature>
<comment type="subcellular location">
    <subcellularLocation>
        <location evidence="1">Cytoplasm</location>
        <location evidence="1">Cytoskeleton</location>
        <location evidence="1">Microtubule organizing center</location>
        <location evidence="1">Centrosome</location>
    </subcellularLocation>
</comment>
<dbReference type="GO" id="GO:0003677">
    <property type="term" value="F:DNA binding"/>
    <property type="evidence" value="ECO:0007669"/>
    <property type="project" value="InterPro"/>
</dbReference>
<sequence>MDEDERRRKVEAGRAKLASFRQKRAKSDGAGAAKKTQKRKGQVDSQNDRSTEDHHVEPALPSASATEHNNSTNHEDQPLTPKHSPSPVDDLREEELAALTGKEQLKLLQQAVEKRNEIIAKLSSNLQEALASRDQVQVEAQSLAGQLQALQRQLQQVSANQTECGCGCYLCFVAHPYHEPSSQEPNISHKEAPSEGSGSSGSQSDAEGETDVETVLCKLRAELEEERRNSQRICSELVEEMEKNKHVLSLLENEKQEREEDQCLEMQQYKEEKEVLNIELQELRRRLQEEEDAGKSYSEKLASSALCFQSLEEEMKRLKEEHTVEVEQVRQLLEEREKELKIKEEEVVGFKASKNWQNQVKAGVSSDETVSIDEANLESGADQGSMNESMSGNLLMERYLSSAPLAHLQSSAITENLDQCSQLDISADRSFELNSDVFGEELLSISKRLIEEHDDRQNTSSPQDSLSEDTNLEKELLSQQCEELREELALKERDLNVLKEEVIKSAEELEEARNRWAQVTEELREALQELEDEKEMRRQFEEELNLKVYEQDSLRSKHCALSEEREQENVVMLTVKETEISAETSLLISGTFPSDEDEKLVGELKEEETALQSHQKQQELLVSSLQEIKQTADLESTEFRDDNQLQTLQHETASTLLSQRTTELDTVLKELETTRVQILSVQTEVERLEKELQQSLDSLHCAEKEKHELESQISCLREKLTCSEEDRAQAVKERDEHSRREEEMDEQIKKMEQVLEEELEQFEKLLKAKDVEVRDYQMKEKVDEVKALLEKQAQAVEEATEKLKASHQQEIKDLMEKHQQEISDLNTRLETELLKQRASMEEEQKQQISLIKQVTEREHERMISELSAKHNEFVSQLKTEVSLELRESMEAAHQAELQQVQAQKAIELESLRLSLTTVHKSNLERSQENVEQEQTSALIKVQASMQEKFDQEIALLQARHQSEVDQIKRKNQEQQERLLELHQQDMGDYTQDHLTQWEKDAEAMEANFQTSLLEIQNSLSATQTELTSTQASLAETQASIEELQTSSKEQTQKLEELKRALAERDAAVSQLQEAKNLLKQSSDQEISQLWTQLESMRTSRQELGELKEQLLARSSRVDDIERLKMEFNEQKREIKEQNEAELENLRRYFEKRLHATEESHKEEIALLQLKLVEGALEDSLLKMTDDGYFTLSGYKNKIHALLLCFLCLIQEMLDSLTLQLEAKHTMDLSNLRSSLTLCFEEEVQKVRADLTDHYYKELQEMKTRHALDLEQLRAKLSDRHLQGPSHTFIFIHLFSVLTSFEFAEQLARLEEALELERSRAQENMNKLKEELQEKYESEISVLRSHHDEMATEQARLEKALHEEKEKLKSLQDALENDEMSVAELKDKYEAELEHERATLLNTHSKKMDALNAKHKAELDSLCASHKDQLSAKTAELECNSKLKEDLECLEETNRAKLEALEAELTLKHQEEKDELEKRMLSNMDTLEATYLKEVQLEEKHREDLIFLNSEHKQVIERHTAEQLSIREELRKELAHVHMEKFKAMAAELSHVLELEQQHSTALQELSQTYTAEKEQLTKQHQVQLQELKGVSARELEACRRELEEESSRQRQHFLEEVELLKVQSEERLQDRINQLKTEFEEQKEAELENLRRSFTSEQEEKEQSYTEKMSQLTAQLQQLDAVVAQLRAEVGCLQGELEGKRAEMETMDTLLQRRERETQEGGNLLKMLTDDLQTAKEERCKLHRTNEKLRQVLIEMLRGIVATEELIGQKISARAKTSEQATRQRSISVADLSSEELELTQLLCESLLVSDGEINPGGEEAALSACSRLRHTVDTLLELLNQANTQLEQTHSVHLSLEEKFSQGREDSAQLLEQHKRLMEQLDQEAKLKSQLQVELHKAEGLLEGYMAEKAALEESLQQKETQEDRLVEELEDLKLTEEHAILLRHKEHLSAGLGEREKALLAETDRLSQDRLDLQRQAEKDHRSLSLRLRTLERELEEQETRGLETELHHKTHTEDLNQRVQALEKQLKHDRQFIEEQAVEREHERDEFQQEIRRLEAQLRQTPSVDNKGYQVRHLTVCVESLQGVIKDKTEDYSSLLGTCQQAQCDLAERNEEIDKLAGRIRELEQALLNSVESNRCVGQLEQELQKAKLREQELTQDKQALEQQQLSSRLQISALQSKLDETRHCYHDNMRDPTQELKDALDTAQQSLQSKEQEVEVLLGQLETVQRDLNIKEAEVKHLTLQLELLTNSNAAHVNELQEQITALKENVSALTILKEEKEQLCKEDEMDEETLPSALLQEKNHEIDHLNSELQRLEQELENTSDNKVLEAELEDLRSQVEHLKSEITRVRQDKQEEEERLHEVISTLQAELATLGPNLHEVSDSQDGDSINPSPAPSPEPQNDTIQEQEKKAGPNSLKHELSLTHSTASQSLRSRIKALQSQLETAVAEKEGLERLLLTQEEEYRGHGEEFGKRLKAEREKSDEIQSLLSLKETELEEVTAQLEEEREKRKLSEEERNGWKVQAEEAGTLQEEKARLSSQVLELQTNEEERVREIKTLKTKETEMEMEMGILRESSLTLERQVQELRAEVVDMEEQVAQERARIKTLETVKGELSAEREALRRREGQLQEEIEKLQQEVTSLRALIQDLTVKLNENETSQEEAQKEVLTHAEETLAKADTALRQKEVELSKLKEEHQALRTELTALRQGLSTSTERAEKLHEEVQTKDRALIDLEADNQQLKAELQSVQEDLAAQEEELAYQQRELQQLRQQDISVGAFEDIVSHHEDSLSSPEVLRRLECSEDRILERFHTSELSGLNNTGLDLPQVKPSPRVVMEPPSHSRTITPDPATQSSHSPRSVSVSENYSILDSLDADKVRELEGLDLTTPSSPLGSTSSLSAPEWASDGYGSNVSSELGARLRLELEQTERLDAQFIEYLRCRGVDPTANTDSAAGSMSYSDDLLSPELQGLLKKVYQESCRILTLSQRRVNPSAQSHVLDLKACSLSLWQQEKRALQETVIALRELLCRMAQRHSQVSFKHEFNLTWCINLPCICINLFFFFFFHHLSQTDDRVDSNWHRDQLQTERRDESQLRAELEESQKQLKCAHDAQQEQKNKTMSLRYVLPAQNTAFCKSDGSEVMSLKGQVEQERVACSNLRQELQIEQSRYERKRSSQKLDEEQDRCSRQVDELSRRHDADAARDRKFISDLRSQLEQERRQGEELAAVADRLRAELLQSRRRWEEEDRTRREELQKEQEAATRNRITIETLKEQKQEANQALEVEREQSRRQGVELAELKERLRVLKDKEREREEQWEREKRKEMQEQMERERRQERINSKLCELELLRQQDQQRMQELQRTLAELERDEREMAAQRVLKQHQQVFKCFNPYEESKLFQERATLKHKLTCLERQLRRTENELAKVTAETENRPVYDISSQSKLQRYYERYLRAESFRKALVYQKRYLLLLIGGFQECEQATLCLIAHMGARPSPPVSSKRRPLGRFRAAVQVIIAFLGFFFVFLNTLSTLFRSHSSTPLASVQSGGTAQDPEQSLTEYIRHLEKVQQRLVGAKQGE</sequence>
<reference evidence="10 11" key="1">
    <citation type="journal article" date="2014" name="Nature">
        <title>The genomic substrate for adaptive radiation in African cichlid fish.</title>
        <authorList>
            <person name="Brawand D."/>
            <person name="Wagner C.E."/>
            <person name="Li Y.I."/>
            <person name="Malinsky M."/>
            <person name="Keller I."/>
            <person name="Fan S."/>
            <person name="Simakov O."/>
            <person name="Ng A.Y."/>
            <person name="Lim Z.W."/>
            <person name="Bezault E."/>
            <person name="Turner-Maier J."/>
            <person name="Johnson J."/>
            <person name="Alcazar R."/>
            <person name="Noh H.J."/>
            <person name="Russell P."/>
            <person name="Aken B."/>
            <person name="Alfoldi J."/>
            <person name="Amemiya C."/>
            <person name="Azzouzi N."/>
            <person name="Baroiller J.F."/>
            <person name="Barloy-Hubler F."/>
            <person name="Berlin A."/>
            <person name="Bloomquist R."/>
            <person name="Carleton K.L."/>
            <person name="Conte M.A."/>
            <person name="D'Cotta H."/>
            <person name="Eshel O."/>
            <person name="Gaffney L."/>
            <person name="Galibert F."/>
            <person name="Gante H.F."/>
            <person name="Gnerre S."/>
            <person name="Greuter L."/>
            <person name="Guyon R."/>
            <person name="Haddad N.S."/>
            <person name="Haerty W."/>
            <person name="Harris R.M."/>
            <person name="Hofmann H.A."/>
            <person name="Hourlier T."/>
            <person name="Hulata G."/>
            <person name="Jaffe D.B."/>
            <person name="Lara M."/>
            <person name="Lee A.P."/>
            <person name="MacCallum I."/>
            <person name="Mwaiko S."/>
            <person name="Nikaido M."/>
            <person name="Nishihara H."/>
            <person name="Ozouf-Costaz C."/>
            <person name="Penman D.J."/>
            <person name="Przybylski D."/>
            <person name="Rakotomanga M."/>
            <person name="Renn S.C.P."/>
            <person name="Ribeiro F.J."/>
            <person name="Ron M."/>
            <person name="Salzburger W."/>
            <person name="Sanchez-Pulido L."/>
            <person name="Santos M.E."/>
            <person name="Searle S."/>
            <person name="Sharpe T."/>
            <person name="Swofford R."/>
            <person name="Tan F.J."/>
            <person name="Williams L."/>
            <person name="Young S."/>
            <person name="Yin S."/>
            <person name="Okada N."/>
            <person name="Kocher T.D."/>
            <person name="Miska E.A."/>
            <person name="Lander E.S."/>
            <person name="Venkatesh B."/>
            <person name="Fernald R.D."/>
            <person name="Meyer A."/>
            <person name="Ponting C.P."/>
            <person name="Streelman J.T."/>
            <person name="Lindblad-Toh K."/>
            <person name="Seehausen O."/>
            <person name="Di Palma F."/>
        </authorList>
    </citation>
    <scope>NUCLEOTIDE SEQUENCE</scope>
</reference>
<evidence type="ECO:0000256" key="2">
    <source>
        <dbReference type="ARBA" id="ARBA00022490"/>
    </source>
</evidence>
<feature type="coiled-coil region" evidence="6">
    <location>
        <begin position="671"/>
        <end position="846"/>
    </location>
</feature>
<feature type="domain" description="ELK" evidence="9">
    <location>
        <begin position="1215"/>
        <end position="1236"/>
    </location>
</feature>
<dbReference type="Ensembl" id="ENSMZET00005001840.1">
    <property type="protein sequence ID" value="ENSMZEP00005001746.1"/>
    <property type="gene ID" value="ENSMZEG00005001272.1"/>
</dbReference>
<dbReference type="GO" id="GO:0005813">
    <property type="term" value="C:centrosome"/>
    <property type="evidence" value="ECO:0007669"/>
    <property type="project" value="UniProtKB-SubCell"/>
</dbReference>
<evidence type="ECO:0000256" key="6">
    <source>
        <dbReference type="SAM" id="Coils"/>
    </source>
</evidence>
<feature type="compositionally biased region" description="Polar residues" evidence="7">
    <location>
        <begin position="2843"/>
        <end position="2854"/>
    </location>
</feature>
<feature type="coiled-coil region" evidence="6">
    <location>
        <begin position="2197"/>
        <end position="2372"/>
    </location>
</feature>
<feature type="domain" description="ELK" evidence="9">
    <location>
        <begin position="1105"/>
        <end position="1128"/>
    </location>
</feature>
<feature type="domain" description="ELK" evidence="9">
    <location>
        <begin position="1528"/>
        <end position="1549"/>
    </location>
</feature>
<keyword evidence="8" id="KW-0812">Transmembrane</keyword>
<evidence type="ECO:0000256" key="3">
    <source>
        <dbReference type="ARBA" id="ARBA00022553"/>
    </source>
</evidence>
<feature type="coiled-coil region" evidence="6">
    <location>
        <begin position="220"/>
        <end position="346"/>
    </location>
</feature>
<feature type="domain" description="ELK" evidence="9">
    <location>
        <begin position="810"/>
        <end position="830"/>
    </location>
</feature>
<feature type="coiled-coil region" evidence="6">
    <location>
        <begin position="2033"/>
        <end position="2060"/>
    </location>
</feature>
<organism evidence="10 11">
    <name type="scientific">Maylandia zebra</name>
    <name type="common">zebra mbuna</name>
    <dbReference type="NCBI Taxonomy" id="106582"/>
    <lineage>
        <taxon>Eukaryota</taxon>
        <taxon>Metazoa</taxon>
        <taxon>Chordata</taxon>
        <taxon>Craniata</taxon>
        <taxon>Vertebrata</taxon>
        <taxon>Euteleostomi</taxon>
        <taxon>Actinopterygii</taxon>
        <taxon>Neopterygii</taxon>
        <taxon>Teleostei</taxon>
        <taxon>Neoteleostei</taxon>
        <taxon>Acanthomorphata</taxon>
        <taxon>Ovalentaria</taxon>
        <taxon>Cichlomorphae</taxon>
        <taxon>Cichliformes</taxon>
        <taxon>Cichlidae</taxon>
        <taxon>African cichlids</taxon>
        <taxon>Pseudocrenilabrinae</taxon>
        <taxon>Haplochromini</taxon>
        <taxon>Maylandia</taxon>
        <taxon>Maylandia zebra complex</taxon>
    </lineage>
</organism>
<feature type="coiled-coil region" evidence="6">
    <location>
        <begin position="119"/>
        <end position="160"/>
    </location>
</feature>
<feature type="coiled-coil region" evidence="6">
    <location>
        <begin position="1117"/>
        <end position="1151"/>
    </location>
</feature>
<dbReference type="GO" id="GO:0060090">
    <property type="term" value="F:molecular adaptor activity"/>
    <property type="evidence" value="ECO:0007669"/>
    <property type="project" value="InterPro"/>
</dbReference>
<feature type="compositionally biased region" description="Polar residues" evidence="7">
    <location>
        <begin position="63"/>
        <end position="72"/>
    </location>
</feature>
<feature type="region of interest" description="Disordered" evidence="7">
    <location>
        <begin position="3167"/>
        <end position="3200"/>
    </location>
</feature>
<feature type="region of interest" description="Disordered" evidence="7">
    <location>
        <begin position="2886"/>
        <end position="2911"/>
    </location>
</feature>
<feature type="coiled-coil region" evidence="6">
    <location>
        <begin position="467"/>
        <end position="543"/>
    </location>
</feature>
<dbReference type="Pfam" id="PF10495">
    <property type="entry name" value="PACT_coil_coil"/>
    <property type="match status" value="1"/>
</dbReference>
<feature type="coiled-coil region" evidence="6">
    <location>
        <begin position="2491"/>
        <end position="2552"/>
    </location>
</feature>
<evidence type="ECO:0000256" key="8">
    <source>
        <dbReference type="SAM" id="Phobius"/>
    </source>
</evidence>
<feature type="transmembrane region" description="Helical" evidence="8">
    <location>
        <begin position="3507"/>
        <end position="3526"/>
    </location>
</feature>
<evidence type="ECO:0000256" key="7">
    <source>
        <dbReference type="SAM" id="MobiDB-lite"/>
    </source>
</evidence>
<dbReference type="PANTHER" id="PTHR44981:SF3">
    <property type="entry name" value="PERICENTRIN"/>
    <property type="match status" value="1"/>
</dbReference>